<protein>
    <submittedName>
        <fullName evidence="1">Uncharacterized protein</fullName>
    </submittedName>
</protein>
<reference evidence="1" key="1">
    <citation type="submission" date="2023-07" db="EMBL/GenBank/DDBJ databases">
        <title>Black Yeasts Isolated from many extreme environments.</title>
        <authorList>
            <person name="Coleine C."/>
            <person name="Stajich J.E."/>
            <person name="Selbmann L."/>
        </authorList>
    </citation>
    <scope>NUCLEOTIDE SEQUENCE</scope>
    <source>
        <strain evidence="1">CCFEE 5714</strain>
    </source>
</reference>
<keyword evidence="2" id="KW-1185">Reference proteome</keyword>
<proteinExistence type="predicted"/>
<organism evidence="1 2">
    <name type="scientific">Vermiconidia calcicola</name>
    <dbReference type="NCBI Taxonomy" id="1690605"/>
    <lineage>
        <taxon>Eukaryota</taxon>
        <taxon>Fungi</taxon>
        <taxon>Dikarya</taxon>
        <taxon>Ascomycota</taxon>
        <taxon>Pezizomycotina</taxon>
        <taxon>Dothideomycetes</taxon>
        <taxon>Dothideomycetidae</taxon>
        <taxon>Mycosphaerellales</taxon>
        <taxon>Extremaceae</taxon>
        <taxon>Vermiconidia</taxon>
    </lineage>
</organism>
<evidence type="ECO:0000313" key="1">
    <source>
        <dbReference type="EMBL" id="KAK3711240.1"/>
    </source>
</evidence>
<gene>
    <name evidence="1" type="ORF">LTR37_009834</name>
</gene>
<accession>A0ACC3N843</accession>
<dbReference type="EMBL" id="JAUTXU010000078">
    <property type="protein sequence ID" value="KAK3711240.1"/>
    <property type="molecule type" value="Genomic_DNA"/>
</dbReference>
<comment type="caution">
    <text evidence="1">The sequence shown here is derived from an EMBL/GenBank/DDBJ whole genome shotgun (WGS) entry which is preliminary data.</text>
</comment>
<evidence type="ECO:0000313" key="2">
    <source>
        <dbReference type="Proteomes" id="UP001281147"/>
    </source>
</evidence>
<sequence>MSVSTSKTDPAQQATLKPVAVPASFTCQNALFECHDVFRNDYKGVYVNTVVFVPNSGSADQILLLRGEDIPKIKQELPPNAGPGSDGLTEHWTLPSVFCKTGMNRYVSLVSHARTTVGTTTGIGRENVTLLDENAGLLPVMMEAQGVHVVVATVLMKVGGHLVDKLFDMQENGDMLMTVLS</sequence>
<dbReference type="Proteomes" id="UP001281147">
    <property type="component" value="Unassembled WGS sequence"/>
</dbReference>
<name>A0ACC3N843_9PEZI</name>